<dbReference type="KEGG" id="srm:SRM_00056"/>
<accession>D5H4M2</accession>
<proteinExistence type="predicted"/>
<feature type="transmembrane region" description="Helical" evidence="2">
    <location>
        <begin position="139"/>
        <end position="161"/>
    </location>
</feature>
<protein>
    <recommendedName>
        <fullName evidence="3">DZANK-type domain-containing protein</fullName>
    </recommendedName>
</protein>
<reference evidence="5" key="2">
    <citation type="submission" date="2010-04" db="EMBL/GenBank/DDBJ databases">
        <title>Genome sequence of Salinibacter ruber M8.</title>
        <authorList>
            <consortium name="Genoscope"/>
        </authorList>
    </citation>
    <scope>NUCLEOTIDE SEQUENCE [LARGE SCALE GENOMIC DNA]</scope>
    <source>
        <strain evidence="5">M8</strain>
    </source>
</reference>
<gene>
    <name evidence="4" type="ordered locus">SRM_00056</name>
</gene>
<name>D5H4M2_SALRM</name>
<keyword evidence="2" id="KW-0472">Membrane</keyword>
<feature type="transmembrane region" description="Helical" evidence="2">
    <location>
        <begin position="197"/>
        <end position="219"/>
    </location>
</feature>
<reference evidence="4 5" key="1">
    <citation type="journal article" date="2010" name="ISME J.">
        <title>Fine-scale evolution: genomic, phenotypic and ecological differentiation in two coexisting Salinibacter ruber strains.</title>
        <authorList>
            <person name="Pena A."/>
            <person name="Teeling H."/>
            <person name="Huerta-Cepas J."/>
            <person name="Santos F."/>
            <person name="Yarza P."/>
            <person name="Brito-Echeverria J."/>
            <person name="Lucio M."/>
            <person name="Schmitt-Kopplin P."/>
            <person name="Meseguer I."/>
            <person name="Schenowitz C."/>
            <person name="Dossat C."/>
            <person name="Barbe V."/>
            <person name="Dopazo J."/>
            <person name="Rossello-Mora R."/>
            <person name="Schuler M."/>
            <person name="Glockner F.O."/>
            <person name="Amann R."/>
            <person name="Gabaldon T."/>
            <person name="Anton J."/>
        </authorList>
    </citation>
    <scope>NUCLEOTIDE SEQUENCE [LARGE SCALE GENOMIC DNA]</scope>
    <source>
        <strain evidence="4 5">M8</strain>
    </source>
</reference>
<feature type="domain" description="DZANK-type" evidence="3">
    <location>
        <begin position="234"/>
        <end position="277"/>
    </location>
</feature>
<keyword evidence="2" id="KW-1133">Transmembrane helix</keyword>
<sequence>MSRSFAAGRRTRSKSLRTPEAGPRVAMQEACNVRWQWGRLGNVKRCRRRTQVGIRINLCVQGREGLSSPTPTGPIVTSTQPDSRASSLTDDALQWTRLEVAFTAGIVGCLLFATWQLGDLLARDWLAGWVGESELREDLVYYGVAFTAALAALGGTTRSLAHAGRFRRTVGRSLLWYGALLLISASGMGAIEYLPEVAAGLFGAGVLIAAVYVLQQRYFTRERIRRRRLRNDNCPQCGSDLRPEAHHCSQCGRRVGKDCPECGGYLGRSDRYCADCGRERAEGAP</sequence>
<dbReference type="Pfam" id="PF12773">
    <property type="entry name" value="DZR"/>
    <property type="match status" value="1"/>
</dbReference>
<dbReference type="HOGENOM" id="CLU_1141938_0_0_10"/>
<evidence type="ECO:0000259" key="3">
    <source>
        <dbReference type="Pfam" id="PF12773"/>
    </source>
</evidence>
<evidence type="ECO:0000256" key="2">
    <source>
        <dbReference type="SAM" id="Phobius"/>
    </source>
</evidence>
<keyword evidence="2" id="KW-0812">Transmembrane</keyword>
<dbReference type="Proteomes" id="UP000000933">
    <property type="component" value="Chromosome"/>
</dbReference>
<dbReference type="AlphaFoldDB" id="D5H4M2"/>
<evidence type="ECO:0000313" key="4">
    <source>
        <dbReference type="EMBL" id="CBH22977.1"/>
    </source>
</evidence>
<evidence type="ECO:0000256" key="1">
    <source>
        <dbReference type="SAM" id="MobiDB-lite"/>
    </source>
</evidence>
<feature type="transmembrane region" description="Helical" evidence="2">
    <location>
        <begin position="98"/>
        <end position="117"/>
    </location>
</feature>
<evidence type="ECO:0000313" key="5">
    <source>
        <dbReference type="Proteomes" id="UP000000933"/>
    </source>
</evidence>
<dbReference type="EMBL" id="FP565814">
    <property type="protein sequence ID" value="CBH22977.1"/>
    <property type="molecule type" value="Genomic_DNA"/>
</dbReference>
<feature type="transmembrane region" description="Helical" evidence="2">
    <location>
        <begin position="173"/>
        <end position="191"/>
    </location>
</feature>
<dbReference type="InterPro" id="IPR025874">
    <property type="entry name" value="DZR"/>
</dbReference>
<organism evidence="4 5">
    <name type="scientific">Salinibacter ruber (strain M8)</name>
    <dbReference type="NCBI Taxonomy" id="761659"/>
    <lineage>
        <taxon>Bacteria</taxon>
        <taxon>Pseudomonadati</taxon>
        <taxon>Rhodothermota</taxon>
        <taxon>Rhodothermia</taxon>
        <taxon>Rhodothermales</taxon>
        <taxon>Salinibacteraceae</taxon>
        <taxon>Salinibacter</taxon>
    </lineage>
</organism>
<feature type="region of interest" description="Disordered" evidence="1">
    <location>
        <begin position="1"/>
        <end position="23"/>
    </location>
</feature>